<sequence>MEVELVVVLPLLDRRQKRTSVAARSDRGAGGETAASSCSEVAREEVRSGWRWAQLCCPVSPRTQTQ</sequence>
<proteinExistence type="predicted"/>
<gene>
    <name evidence="3" type="ORF">JCGZ_10786</name>
    <name evidence="2" type="ORF">JCGZ_22408</name>
</gene>
<dbReference type="EMBL" id="KK914200">
    <property type="protein sequence ID" value="KDP47059.1"/>
    <property type="molecule type" value="Genomic_DNA"/>
</dbReference>
<reference evidence="3 4" key="1">
    <citation type="journal article" date="2014" name="PLoS ONE">
        <title>Global Analysis of Gene Expression Profiles in Physic Nut (Jatropha curcas L.) Seedlings Exposed to Salt Stress.</title>
        <authorList>
            <person name="Zhang L."/>
            <person name="Zhang C."/>
            <person name="Wu P."/>
            <person name="Chen Y."/>
            <person name="Li M."/>
            <person name="Jiang H."/>
            <person name="Wu G."/>
        </authorList>
    </citation>
    <scope>NUCLEOTIDE SEQUENCE [LARGE SCALE GENOMIC DNA]</scope>
    <source>
        <strain evidence="4">cv. GZQX0401</strain>
        <tissue evidence="3">Young leaves</tissue>
    </source>
</reference>
<dbReference type="EMBL" id="KK914259">
    <property type="protein sequence ID" value="KDP43781.1"/>
    <property type="molecule type" value="Genomic_DNA"/>
</dbReference>
<evidence type="ECO:0000313" key="2">
    <source>
        <dbReference type="EMBL" id="KDP43781.1"/>
    </source>
</evidence>
<keyword evidence="4" id="KW-1185">Reference proteome</keyword>
<evidence type="ECO:0000313" key="3">
    <source>
        <dbReference type="EMBL" id="KDP47059.1"/>
    </source>
</evidence>
<name>A0A067LR26_JATCU</name>
<protein>
    <submittedName>
        <fullName evidence="3">Uncharacterized protein</fullName>
    </submittedName>
</protein>
<feature type="region of interest" description="Disordered" evidence="1">
    <location>
        <begin position="19"/>
        <end position="38"/>
    </location>
</feature>
<organism evidence="3 4">
    <name type="scientific">Jatropha curcas</name>
    <name type="common">Barbados nut</name>
    <dbReference type="NCBI Taxonomy" id="180498"/>
    <lineage>
        <taxon>Eukaryota</taxon>
        <taxon>Viridiplantae</taxon>
        <taxon>Streptophyta</taxon>
        <taxon>Embryophyta</taxon>
        <taxon>Tracheophyta</taxon>
        <taxon>Spermatophyta</taxon>
        <taxon>Magnoliopsida</taxon>
        <taxon>eudicotyledons</taxon>
        <taxon>Gunneridae</taxon>
        <taxon>Pentapetalae</taxon>
        <taxon>rosids</taxon>
        <taxon>fabids</taxon>
        <taxon>Malpighiales</taxon>
        <taxon>Euphorbiaceae</taxon>
        <taxon>Crotonoideae</taxon>
        <taxon>Jatropheae</taxon>
        <taxon>Jatropha</taxon>
    </lineage>
</organism>
<accession>A0A067LR26</accession>
<evidence type="ECO:0000313" key="4">
    <source>
        <dbReference type="Proteomes" id="UP000027138"/>
    </source>
</evidence>
<evidence type="ECO:0000256" key="1">
    <source>
        <dbReference type="SAM" id="MobiDB-lite"/>
    </source>
</evidence>
<dbReference type="Proteomes" id="UP000027138">
    <property type="component" value="Unassembled WGS sequence"/>
</dbReference>
<dbReference type="AlphaFoldDB" id="A0A067LR26"/>